<protein>
    <submittedName>
        <fullName evidence="1">Uncharacterized protein</fullName>
    </submittedName>
</protein>
<evidence type="ECO:0000313" key="1">
    <source>
        <dbReference type="EMBL" id="MBX50876.1"/>
    </source>
</evidence>
<dbReference type="EMBL" id="GGEC01070392">
    <property type="protein sequence ID" value="MBX50876.1"/>
    <property type="molecule type" value="Transcribed_RNA"/>
</dbReference>
<proteinExistence type="predicted"/>
<reference evidence="1" key="1">
    <citation type="submission" date="2018-02" db="EMBL/GenBank/DDBJ databases">
        <title>Rhizophora mucronata_Transcriptome.</title>
        <authorList>
            <person name="Meera S.P."/>
            <person name="Sreeshan A."/>
            <person name="Augustine A."/>
        </authorList>
    </citation>
    <scope>NUCLEOTIDE SEQUENCE</scope>
    <source>
        <tissue evidence="1">Leaf</tissue>
    </source>
</reference>
<organism evidence="1">
    <name type="scientific">Rhizophora mucronata</name>
    <name type="common">Asiatic mangrove</name>
    <dbReference type="NCBI Taxonomy" id="61149"/>
    <lineage>
        <taxon>Eukaryota</taxon>
        <taxon>Viridiplantae</taxon>
        <taxon>Streptophyta</taxon>
        <taxon>Embryophyta</taxon>
        <taxon>Tracheophyta</taxon>
        <taxon>Spermatophyta</taxon>
        <taxon>Magnoliopsida</taxon>
        <taxon>eudicotyledons</taxon>
        <taxon>Gunneridae</taxon>
        <taxon>Pentapetalae</taxon>
        <taxon>rosids</taxon>
        <taxon>fabids</taxon>
        <taxon>Malpighiales</taxon>
        <taxon>Rhizophoraceae</taxon>
        <taxon>Rhizophora</taxon>
    </lineage>
</organism>
<name>A0A2P2P7Z4_RHIMU</name>
<dbReference type="AlphaFoldDB" id="A0A2P2P7Z4"/>
<sequence>MIQCPGPRLIKWKIQIGWSYLSILLNQVVKD</sequence>
<accession>A0A2P2P7Z4</accession>